<proteinExistence type="predicted"/>
<feature type="compositionally biased region" description="Low complexity" evidence="2">
    <location>
        <begin position="231"/>
        <end position="248"/>
    </location>
</feature>
<evidence type="ECO:0000256" key="3">
    <source>
        <dbReference type="SAM" id="Phobius"/>
    </source>
</evidence>
<gene>
    <name evidence="5" type="ORF">B0H66DRAFT_637848</name>
</gene>
<feature type="transmembrane region" description="Helical" evidence="3">
    <location>
        <begin position="318"/>
        <end position="338"/>
    </location>
</feature>
<dbReference type="AlphaFoldDB" id="A0AAE0IK95"/>
<keyword evidence="1" id="KW-0732">Signal</keyword>
<feature type="compositionally biased region" description="Low complexity" evidence="2">
    <location>
        <begin position="158"/>
        <end position="178"/>
    </location>
</feature>
<feature type="domain" description="Yeast cell wall synthesis Kre9/Knh1-like N-terminal" evidence="4">
    <location>
        <begin position="66"/>
        <end position="151"/>
    </location>
</feature>
<dbReference type="InterPro" id="IPR018466">
    <property type="entry name" value="Kre9/Knh1-like_N"/>
</dbReference>
<keyword evidence="6" id="KW-1185">Reference proteome</keyword>
<feature type="compositionally biased region" description="Pro residues" evidence="2">
    <location>
        <begin position="182"/>
        <end position="202"/>
    </location>
</feature>
<feature type="compositionally biased region" description="Gly residues" evidence="2">
    <location>
        <begin position="305"/>
        <end position="317"/>
    </location>
</feature>
<accession>A0AAE0IK95</accession>
<feature type="region of interest" description="Disordered" evidence="2">
    <location>
        <begin position="459"/>
        <end position="500"/>
    </location>
</feature>
<keyword evidence="3" id="KW-1133">Transmembrane helix</keyword>
<reference evidence="5" key="2">
    <citation type="submission" date="2023-06" db="EMBL/GenBank/DDBJ databases">
        <authorList>
            <consortium name="Lawrence Berkeley National Laboratory"/>
            <person name="Haridas S."/>
            <person name="Hensen N."/>
            <person name="Bonometti L."/>
            <person name="Westerberg I."/>
            <person name="Brannstrom I.O."/>
            <person name="Guillou S."/>
            <person name="Cros-Aarteil S."/>
            <person name="Calhoun S."/>
            <person name="Kuo A."/>
            <person name="Mondo S."/>
            <person name="Pangilinan J."/>
            <person name="Riley R."/>
            <person name="Labutti K."/>
            <person name="Andreopoulos B."/>
            <person name="Lipzen A."/>
            <person name="Chen C."/>
            <person name="Yanf M."/>
            <person name="Daum C."/>
            <person name="Ng V."/>
            <person name="Clum A."/>
            <person name="Steindorff A."/>
            <person name="Ohm R."/>
            <person name="Martin F."/>
            <person name="Silar P."/>
            <person name="Natvig D."/>
            <person name="Lalanne C."/>
            <person name="Gautier V."/>
            <person name="Ament-Velasquez S.L."/>
            <person name="Kruys A."/>
            <person name="Hutchinson M.I."/>
            <person name="Powell A.J."/>
            <person name="Barry K."/>
            <person name="Miller A.N."/>
            <person name="Grigoriev I.V."/>
            <person name="Debuchy R."/>
            <person name="Gladieux P."/>
            <person name="Thoren M.H."/>
            <person name="Johannesson H."/>
        </authorList>
    </citation>
    <scope>NUCLEOTIDE SEQUENCE</scope>
    <source>
        <strain evidence="5">CBS 118394</strain>
    </source>
</reference>
<reference evidence="5" key="1">
    <citation type="journal article" date="2023" name="Mol. Phylogenet. Evol.">
        <title>Genome-scale phylogeny and comparative genomics of the fungal order Sordariales.</title>
        <authorList>
            <person name="Hensen N."/>
            <person name="Bonometti L."/>
            <person name="Westerberg I."/>
            <person name="Brannstrom I.O."/>
            <person name="Guillou S."/>
            <person name="Cros-Aarteil S."/>
            <person name="Calhoun S."/>
            <person name="Haridas S."/>
            <person name="Kuo A."/>
            <person name="Mondo S."/>
            <person name="Pangilinan J."/>
            <person name="Riley R."/>
            <person name="LaButti K."/>
            <person name="Andreopoulos B."/>
            <person name="Lipzen A."/>
            <person name="Chen C."/>
            <person name="Yan M."/>
            <person name="Daum C."/>
            <person name="Ng V."/>
            <person name="Clum A."/>
            <person name="Steindorff A."/>
            <person name="Ohm R.A."/>
            <person name="Martin F."/>
            <person name="Silar P."/>
            <person name="Natvig D.O."/>
            <person name="Lalanne C."/>
            <person name="Gautier V."/>
            <person name="Ament-Velasquez S.L."/>
            <person name="Kruys A."/>
            <person name="Hutchinson M.I."/>
            <person name="Powell A.J."/>
            <person name="Barry K."/>
            <person name="Miller A.N."/>
            <person name="Grigoriev I.V."/>
            <person name="Debuchy R."/>
            <person name="Gladieux P."/>
            <person name="Hiltunen Thoren M."/>
            <person name="Johannesson H."/>
        </authorList>
    </citation>
    <scope>NUCLEOTIDE SEQUENCE</scope>
    <source>
        <strain evidence="5">CBS 118394</strain>
    </source>
</reference>
<dbReference type="Pfam" id="PF10342">
    <property type="entry name" value="Kre9_KNH"/>
    <property type="match status" value="1"/>
</dbReference>
<feature type="compositionally biased region" description="Low complexity" evidence="2">
    <location>
        <begin position="260"/>
        <end position="274"/>
    </location>
</feature>
<evidence type="ECO:0000256" key="2">
    <source>
        <dbReference type="SAM" id="MobiDB-lite"/>
    </source>
</evidence>
<evidence type="ECO:0000313" key="6">
    <source>
        <dbReference type="Proteomes" id="UP001283341"/>
    </source>
</evidence>
<feature type="region of interest" description="Disordered" evidence="2">
    <location>
        <begin position="384"/>
        <end position="406"/>
    </location>
</feature>
<evidence type="ECO:0000259" key="4">
    <source>
        <dbReference type="Pfam" id="PF10342"/>
    </source>
</evidence>
<feature type="region of interest" description="Disordered" evidence="2">
    <location>
        <begin position="153"/>
        <end position="317"/>
    </location>
</feature>
<dbReference type="InterPro" id="IPR052982">
    <property type="entry name" value="SRP1/TIP1-like"/>
</dbReference>
<sequence length="564" mass="56395">MPFPRGSLCSFFSIGHGGFTLATAFTISHSFNPSTMRPPSQTRWLWLLATASLFHSSLAVVFTNSDWYNIEVGKPFTIEWDEADEPVSIVLVGGNIANFAALSVIVAEAEGSPTGSYVWTPPSTLSAEIVTFALQIEDANGLPNYSPTFTIKGLGGEPVTTDPDPVITNPDPDPVIVDPKPDPVVNPPAGDPSTPTPTPDPKPSTGQDPTTPKPGTPTPVPEDPATPTPGTPAAGTPTVTPDASDPINGGNGGGSGTGDSGSNTGSTPSDQPDGTSGGDSEADSSGSSTTTSTASGGTAQSSSSTGGGGLSTGAKAGLGAGAGIAALAVVAGIAFLMYRRRGRKAGTIATSTARDNNDFDDSANMAETGNAGGRVAAAEKLAAEMAPQKETSPSPPPSPPSDVAELGYVGGALSAAEKAPAELGSQQYKQNMGGPTPNMAELGGVGGAPAEHMAVELGGQQQQQQHHQPPANVVELGHSNAAPPPAYGGSPGTVAAELGPAPGYGGSPGLAPVSPVSANELPAAGYGYNQYDGGYGHGHGYGLDGYPLAPVELSSDNTHTNTLR</sequence>
<organism evidence="5 6">
    <name type="scientific">Apodospora peruviana</name>
    <dbReference type="NCBI Taxonomy" id="516989"/>
    <lineage>
        <taxon>Eukaryota</taxon>
        <taxon>Fungi</taxon>
        <taxon>Dikarya</taxon>
        <taxon>Ascomycota</taxon>
        <taxon>Pezizomycotina</taxon>
        <taxon>Sordariomycetes</taxon>
        <taxon>Sordariomycetidae</taxon>
        <taxon>Sordariales</taxon>
        <taxon>Lasiosphaeriaceae</taxon>
        <taxon>Apodospora</taxon>
    </lineage>
</organism>
<feature type="compositionally biased region" description="Low complexity" evidence="2">
    <location>
        <begin position="283"/>
        <end position="304"/>
    </location>
</feature>
<feature type="compositionally biased region" description="Pro residues" evidence="2">
    <location>
        <begin position="211"/>
        <end position="230"/>
    </location>
</feature>
<dbReference type="EMBL" id="JAUEDM010000002">
    <property type="protein sequence ID" value="KAK3326594.1"/>
    <property type="molecule type" value="Genomic_DNA"/>
</dbReference>
<feature type="compositionally biased region" description="Gly residues" evidence="2">
    <location>
        <begin position="249"/>
        <end position="259"/>
    </location>
</feature>
<dbReference type="PRINTS" id="PR01217">
    <property type="entry name" value="PRICHEXTENSN"/>
</dbReference>
<keyword evidence="3" id="KW-0812">Transmembrane</keyword>
<protein>
    <recommendedName>
        <fullName evidence="4">Yeast cell wall synthesis Kre9/Knh1-like N-terminal domain-containing protein</fullName>
    </recommendedName>
</protein>
<dbReference type="PANTHER" id="PTHR40633:SF1">
    <property type="entry name" value="GPI ANCHORED SERINE-THREONINE RICH PROTEIN (AFU_ORTHOLOGUE AFUA_1G03630)"/>
    <property type="match status" value="1"/>
</dbReference>
<name>A0AAE0IK95_9PEZI</name>
<evidence type="ECO:0000256" key="1">
    <source>
        <dbReference type="ARBA" id="ARBA00022729"/>
    </source>
</evidence>
<evidence type="ECO:0000313" key="5">
    <source>
        <dbReference type="EMBL" id="KAK3326594.1"/>
    </source>
</evidence>
<dbReference type="PANTHER" id="PTHR40633">
    <property type="entry name" value="MATRIX PROTEIN, PUTATIVE (AFU_ORTHOLOGUE AFUA_8G05410)-RELATED"/>
    <property type="match status" value="1"/>
</dbReference>
<dbReference type="Proteomes" id="UP001283341">
    <property type="component" value="Unassembled WGS sequence"/>
</dbReference>
<comment type="caution">
    <text evidence="5">The sequence shown here is derived from an EMBL/GenBank/DDBJ whole genome shotgun (WGS) entry which is preliminary data.</text>
</comment>
<keyword evidence="3" id="KW-0472">Membrane</keyword>